<dbReference type="EMBL" id="KQ947430">
    <property type="protein sequence ID" value="KUJ10034.1"/>
    <property type="molecule type" value="Genomic_DNA"/>
</dbReference>
<dbReference type="KEGG" id="psco:LY89DRAFT_760855"/>
<dbReference type="RefSeq" id="XP_018064389.1">
    <property type="nucleotide sequence ID" value="XM_018221525.1"/>
</dbReference>
<feature type="region of interest" description="Disordered" evidence="1">
    <location>
        <begin position="638"/>
        <end position="770"/>
    </location>
</feature>
<dbReference type="Proteomes" id="UP000070700">
    <property type="component" value="Unassembled WGS sequence"/>
</dbReference>
<dbReference type="OrthoDB" id="62952at2759"/>
<feature type="compositionally biased region" description="Polar residues" evidence="1">
    <location>
        <begin position="17"/>
        <end position="30"/>
    </location>
</feature>
<evidence type="ECO:0000313" key="2">
    <source>
        <dbReference type="EMBL" id="KUJ10034.1"/>
    </source>
</evidence>
<proteinExistence type="predicted"/>
<feature type="compositionally biased region" description="Low complexity" evidence="1">
    <location>
        <begin position="646"/>
        <end position="657"/>
    </location>
</feature>
<sequence>MDRNIYDMDEWEDHSGRSQPHPNTAHSNTHLGEDNLVIREPAASSPQEQITPISLMRNEEDQAPDTIPEILEEAGGNSGSDLGSLIPEHLMDNRTSSSLQKVSLQVGIDGFSQPDDGCLEVLNDHENAALETLMAQFRSNDPSNPDACLIKLPGEILDTILGFLFVNKDLGRSTSIAANVDFGKNAAYELHPAVLRVSRHLYERSVGVLYGLNVFYVACMPDRWNMSTGQPNPSSPITRWWSPDIKHPTAAESSALQKVRQWLVVVHPANMGNPPHIPQSITTFCQAICQNPPVNMDIALVPKGVQVGLNDHDYTPIEEVLTPLRLISGVKTFKLRDTTPHEIPDTIDQDDDAPFYPSHLEDYPVLEVELTLSCISTDLVEFAFDMHCRLLNYAKAFEAHEPFKLEMALAKGERIVDELIGSNAWFHHNNALRNPYRDLSDIHPVEDHLQKAKPASDHQDVDLFKLHRAGVINYLEPQYQRLSASATALTDFIRGQQCSGGVFDVDCMGHDFLSGNEEKCADGLALLQQFKAAFLRHAPDEIKQHIADHQAIFDSFYDSKVTWYIERLGTFLQVGNYVGFVQLFCDSFDELYRMFCSIREARKELFLADTLDQTGCTLDLELDRDDSSIDWFDEGAPGCTGYGHRNNPSDGGSNNGSDVDDNERSLDEEEEVEEGEDQESEYQEGEDQGSDDQEAIDKEVEDQFSEEEDEDAGDNELDEEATDGASNSGQLHDPSTISETDSELYLGVKPATDAASSTLEGDTDDVVEQG</sequence>
<name>A0A132BDX2_MOLSC</name>
<dbReference type="InParanoid" id="A0A132BDX2"/>
<feature type="compositionally biased region" description="Acidic residues" evidence="1">
    <location>
        <begin position="761"/>
        <end position="770"/>
    </location>
</feature>
<reference evidence="2 3" key="1">
    <citation type="submission" date="2015-10" db="EMBL/GenBank/DDBJ databases">
        <title>Full genome of DAOMC 229536 Phialocephala scopiformis, a fungal endophyte of spruce producing the potent anti-insectan compound rugulosin.</title>
        <authorList>
            <consortium name="DOE Joint Genome Institute"/>
            <person name="Walker A.K."/>
            <person name="Frasz S.L."/>
            <person name="Seifert K.A."/>
            <person name="Miller J.D."/>
            <person name="Mondo S.J."/>
            <person name="Labutti K."/>
            <person name="Lipzen A."/>
            <person name="Dockter R."/>
            <person name="Kennedy M."/>
            <person name="Grigoriev I.V."/>
            <person name="Spatafora J.W."/>
        </authorList>
    </citation>
    <scope>NUCLEOTIDE SEQUENCE [LARGE SCALE GENOMIC DNA]</scope>
    <source>
        <strain evidence="2 3">CBS 120377</strain>
    </source>
</reference>
<evidence type="ECO:0000313" key="3">
    <source>
        <dbReference type="Proteomes" id="UP000070700"/>
    </source>
</evidence>
<feature type="region of interest" description="Disordered" evidence="1">
    <location>
        <begin position="1"/>
        <end position="33"/>
    </location>
</feature>
<evidence type="ECO:0000256" key="1">
    <source>
        <dbReference type="SAM" id="MobiDB-lite"/>
    </source>
</evidence>
<dbReference type="GeneID" id="28831251"/>
<feature type="compositionally biased region" description="Polar residues" evidence="1">
    <location>
        <begin position="724"/>
        <end position="739"/>
    </location>
</feature>
<accession>A0A132BDX2</accession>
<feature type="compositionally biased region" description="Acidic residues" evidence="1">
    <location>
        <begin position="658"/>
        <end position="722"/>
    </location>
</feature>
<keyword evidence="3" id="KW-1185">Reference proteome</keyword>
<organism evidence="2 3">
    <name type="scientific">Mollisia scopiformis</name>
    <name type="common">Conifer needle endophyte fungus</name>
    <name type="synonym">Phialocephala scopiformis</name>
    <dbReference type="NCBI Taxonomy" id="149040"/>
    <lineage>
        <taxon>Eukaryota</taxon>
        <taxon>Fungi</taxon>
        <taxon>Dikarya</taxon>
        <taxon>Ascomycota</taxon>
        <taxon>Pezizomycotina</taxon>
        <taxon>Leotiomycetes</taxon>
        <taxon>Helotiales</taxon>
        <taxon>Mollisiaceae</taxon>
        <taxon>Mollisia</taxon>
    </lineage>
</organism>
<dbReference type="AlphaFoldDB" id="A0A132BDX2"/>
<protein>
    <submittedName>
        <fullName evidence="2">Uncharacterized protein</fullName>
    </submittedName>
</protein>
<gene>
    <name evidence="2" type="ORF">LY89DRAFT_760855</name>
</gene>